<proteinExistence type="predicted"/>
<dbReference type="Proteomes" id="UP001162131">
    <property type="component" value="Unassembled WGS sequence"/>
</dbReference>
<comment type="caution">
    <text evidence="1">The sequence shown here is derived from an EMBL/GenBank/DDBJ whole genome shotgun (WGS) entry which is preliminary data.</text>
</comment>
<protein>
    <submittedName>
        <fullName evidence="1">Uncharacterized protein</fullName>
    </submittedName>
</protein>
<reference evidence="1" key="1">
    <citation type="submission" date="2021-09" db="EMBL/GenBank/DDBJ databases">
        <authorList>
            <consortium name="AG Swart"/>
            <person name="Singh M."/>
            <person name="Singh A."/>
            <person name="Seah K."/>
            <person name="Emmerich C."/>
        </authorList>
    </citation>
    <scope>NUCLEOTIDE SEQUENCE</scope>
    <source>
        <strain evidence="1">ATCC30299</strain>
    </source>
</reference>
<gene>
    <name evidence="1" type="ORF">BSTOLATCC_MIC7238</name>
</gene>
<name>A0AAU9ILP5_9CILI</name>
<keyword evidence="2" id="KW-1185">Reference proteome</keyword>
<sequence>MNFTNKPIHEEIDQNIKTTIWCEEFCSICNQTKLVSRTVEHIEAGSFLILKLPMENQYILPEEFNYMESKYEIYGAIKCLYQIENVKKYVAYTKDGCAWREYLDNNSKIWQPDFSSCYLAFFISS</sequence>
<dbReference type="AlphaFoldDB" id="A0AAU9ILP5"/>
<accession>A0AAU9ILP5</accession>
<evidence type="ECO:0000313" key="1">
    <source>
        <dbReference type="EMBL" id="CAG9312714.1"/>
    </source>
</evidence>
<evidence type="ECO:0000313" key="2">
    <source>
        <dbReference type="Proteomes" id="UP001162131"/>
    </source>
</evidence>
<dbReference type="EMBL" id="CAJZBQ010000008">
    <property type="protein sequence ID" value="CAG9312714.1"/>
    <property type="molecule type" value="Genomic_DNA"/>
</dbReference>
<organism evidence="1 2">
    <name type="scientific">Blepharisma stoltei</name>
    <dbReference type="NCBI Taxonomy" id="1481888"/>
    <lineage>
        <taxon>Eukaryota</taxon>
        <taxon>Sar</taxon>
        <taxon>Alveolata</taxon>
        <taxon>Ciliophora</taxon>
        <taxon>Postciliodesmatophora</taxon>
        <taxon>Heterotrichea</taxon>
        <taxon>Heterotrichida</taxon>
        <taxon>Blepharismidae</taxon>
        <taxon>Blepharisma</taxon>
    </lineage>
</organism>